<comment type="caution">
    <text evidence="1">The sequence shown here is derived from an EMBL/GenBank/DDBJ whole genome shotgun (WGS) entry which is preliminary data.</text>
</comment>
<reference evidence="1" key="1">
    <citation type="journal article" date="2014" name="Front. Microbiol.">
        <title>High frequency of phylogenetically diverse reductive dehalogenase-homologous genes in deep subseafloor sedimentary metagenomes.</title>
        <authorList>
            <person name="Kawai M."/>
            <person name="Futagami T."/>
            <person name="Toyoda A."/>
            <person name="Takaki Y."/>
            <person name="Nishi S."/>
            <person name="Hori S."/>
            <person name="Arai W."/>
            <person name="Tsubouchi T."/>
            <person name="Morono Y."/>
            <person name="Uchiyama I."/>
            <person name="Ito T."/>
            <person name="Fujiyama A."/>
            <person name="Inagaki F."/>
            <person name="Takami H."/>
        </authorList>
    </citation>
    <scope>NUCLEOTIDE SEQUENCE</scope>
    <source>
        <strain evidence="1">Expedition CK06-06</strain>
    </source>
</reference>
<proteinExistence type="predicted"/>
<sequence length="220" mass="25053">MLISGTGAYDVLYVESAFTCEWTPYLWSMEELAELYDPRGAAGLAKELEETQHATMMRCSSNREGKLMGLPYYTYQQGIFVRQDALDDPTEKAAFKERYDYELGVPTTYDQVRDIGEFFTRKKGELLKGEPLEWDLFGLTLMTGRLEINDEIATMVWGRGADFVSLIRDEAGNAVEFVITRKDKEALTWALETYKTLVPFISPACHTGWWDVCGAQMAED</sequence>
<name>X1JEW6_9ZZZZ</name>
<dbReference type="Gene3D" id="3.40.190.10">
    <property type="entry name" value="Periplasmic binding protein-like II"/>
    <property type="match status" value="2"/>
</dbReference>
<evidence type="ECO:0000313" key="1">
    <source>
        <dbReference type="EMBL" id="GAH76884.1"/>
    </source>
</evidence>
<dbReference type="EMBL" id="BARU01041610">
    <property type="protein sequence ID" value="GAH76884.1"/>
    <property type="molecule type" value="Genomic_DNA"/>
</dbReference>
<protein>
    <submittedName>
        <fullName evidence="1">Uncharacterized protein</fullName>
    </submittedName>
</protein>
<gene>
    <name evidence="1" type="ORF">S03H2_64115</name>
</gene>
<dbReference type="AlphaFoldDB" id="X1JEW6"/>
<organism evidence="1">
    <name type="scientific">marine sediment metagenome</name>
    <dbReference type="NCBI Taxonomy" id="412755"/>
    <lineage>
        <taxon>unclassified sequences</taxon>
        <taxon>metagenomes</taxon>
        <taxon>ecological metagenomes</taxon>
    </lineage>
</organism>
<accession>X1JEW6</accession>
<dbReference type="SUPFAM" id="SSF53850">
    <property type="entry name" value="Periplasmic binding protein-like II"/>
    <property type="match status" value="1"/>
</dbReference>
<feature type="non-terminal residue" evidence="1">
    <location>
        <position position="220"/>
    </location>
</feature>